<sequence>MLRELSVQNLALIEDVRVELAPGFCAWTGETGAGKSLLLGAIGLLLGERGTAEHIRAGQDELRVTGRFELTRPEQRVVAGDLLQTTLPDDELVLTRRLGRSGRSSALVNEQPVSVATLRRLGEMLVDVHGQRESYSLLQPAYQLELLDAFGKLTDLRQAYVTAADTVRDLRRRHKELTEARQTRLRELALARFERDELDAAGLKLGEWDAIQKEREKLLHAQSLCAFTGSVADRLYDAEGSVAVVLGRLIKEAGKWAGLDKRLADVAKRLETLKPEVQDLADTCRDLSESFEANPERLDEIESRLQAMKKLEAKYGKSIPDLITYRGTLDAKERDLRQQEDDLAGIDGTLRKAFAQLKDAAAVLGKGRAKVAKKLAAEAQKHLADLGMPKARLDALIEPVSLGDDPNVGDVPVAGTDHLELMLTANPGEPGRPLRKVASGGELSRTMLALKTVLAAHDPVRTLVVFDEIDANVGGRLGDVLGQKLSALGKSHQVLCVTHLPQVASYATHHWTIRKQSTAKRTSTTITHLTDRTARVEELAMMLRGEARSETTLKEAAEMLKAAAS</sequence>
<dbReference type="PANTHER" id="PTHR11059:SF0">
    <property type="entry name" value="DNA REPAIR PROTEIN RECN"/>
    <property type="match status" value="1"/>
</dbReference>
<dbReference type="EMBL" id="NIDE01000017">
    <property type="protein sequence ID" value="OWK36481.1"/>
    <property type="molecule type" value="Genomic_DNA"/>
</dbReference>
<dbReference type="InterPro" id="IPR003395">
    <property type="entry name" value="RecF/RecN/SMC_N"/>
</dbReference>
<feature type="domain" description="RecF/RecN/SMC N-terminal" evidence="10">
    <location>
        <begin position="2"/>
        <end position="517"/>
    </location>
</feature>
<protein>
    <recommendedName>
        <fullName evidence="3 9">DNA repair protein RecN</fullName>
    </recommendedName>
    <alternativeName>
        <fullName evidence="8 9">Recombination protein N</fullName>
    </alternativeName>
</protein>
<evidence type="ECO:0000256" key="4">
    <source>
        <dbReference type="ARBA" id="ARBA00022741"/>
    </source>
</evidence>
<keyword evidence="12" id="KW-1185">Reference proteome</keyword>
<evidence type="ECO:0000256" key="9">
    <source>
        <dbReference type="PIRNR" id="PIRNR003128"/>
    </source>
</evidence>
<name>A0A225D4F5_9BACT</name>
<evidence type="ECO:0000256" key="7">
    <source>
        <dbReference type="ARBA" id="ARBA00023204"/>
    </source>
</evidence>
<reference evidence="12" key="1">
    <citation type="submission" date="2017-06" db="EMBL/GenBank/DDBJ databases">
        <title>Genome analysis of Fimbriiglobus ruber SP5, the first member of the order Planctomycetales with confirmed chitinolytic capability.</title>
        <authorList>
            <person name="Ravin N.V."/>
            <person name="Rakitin A.L."/>
            <person name="Ivanova A.A."/>
            <person name="Beletsky A.V."/>
            <person name="Kulichevskaya I.S."/>
            <person name="Mardanov A.V."/>
            <person name="Dedysh S.N."/>
        </authorList>
    </citation>
    <scope>NUCLEOTIDE SEQUENCE [LARGE SCALE GENOMIC DNA]</scope>
    <source>
        <strain evidence="12">SP5</strain>
    </source>
</reference>
<comment type="caution">
    <text evidence="11">The sequence shown here is derived from an EMBL/GenBank/DDBJ whole genome shotgun (WGS) entry which is preliminary data.</text>
</comment>
<dbReference type="CDD" id="cd03241">
    <property type="entry name" value="ABC_RecN"/>
    <property type="match status" value="1"/>
</dbReference>
<keyword evidence="7 9" id="KW-0234">DNA repair</keyword>
<dbReference type="Pfam" id="PF02463">
    <property type="entry name" value="SMC_N"/>
    <property type="match status" value="1"/>
</dbReference>
<comment type="similarity">
    <text evidence="2 9">Belongs to the RecN family.</text>
</comment>
<gene>
    <name evidence="11" type="ORF">FRUB_09044</name>
</gene>
<keyword evidence="5 9" id="KW-0227">DNA damage</keyword>
<evidence type="ECO:0000256" key="5">
    <source>
        <dbReference type="ARBA" id="ARBA00022763"/>
    </source>
</evidence>
<dbReference type="SUPFAM" id="SSF52540">
    <property type="entry name" value="P-loop containing nucleoside triphosphate hydrolases"/>
    <property type="match status" value="2"/>
</dbReference>
<evidence type="ECO:0000259" key="10">
    <source>
        <dbReference type="Pfam" id="PF02463"/>
    </source>
</evidence>
<dbReference type="Gene3D" id="3.40.50.300">
    <property type="entry name" value="P-loop containing nucleotide triphosphate hydrolases"/>
    <property type="match status" value="2"/>
</dbReference>
<evidence type="ECO:0000313" key="11">
    <source>
        <dbReference type="EMBL" id="OWK36481.1"/>
    </source>
</evidence>
<evidence type="ECO:0000256" key="6">
    <source>
        <dbReference type="ARBA" id="ARBA00022840"/>
    </source>
</evidence>
<organism evidence="11 12">
    <name type="scientific">Fimbriiglobus ruber</name>
    <dbReference type="NCBI Taxonomy" id="1908690"/>
    <lineage>
        <taxon>Bacteria</taxon>
        <taxon>Pseudomonadati</taxon>
        <taxon>Planctomycetota</taxon>
        <taxon>Planctomycetia</taxon>
        <taxon>Gemmatales</taxon>
        <taxon>Gemmataceae</taxon>
        <taxon>Fimbriiglobus</taxon>
    </lineage>
</organism>
<dbReference type="AlphaFoldDB" id="A0A225D4F5"/>
<dbReference type="Proteomes" id="UP000214646">
    <property type="component" value="Unassembled WGS sequence"/>
</dbReference>
<dbReference type="RefSeq" id="WP_088259476.1">
    <property type="nucleotide sequence ID" value="NZ_NIDE01000017.1"/>
</dbReference>
<dbReference type="PIRSF" id="PIRSF003128">
    <property type="entry name" value="RecN"/>
    <property type="match status" value="1"/>
</dbReference>
<dbReference type="GO" id="GO:0005524">
    <property type="term" value="F:ATP binding"/>
    <property type="evidence" value="ECO:0007669"/>
    <property type="project" value="UniProtKB-KW"/>
</dbReference>
<dbReference type="GO" id="GO:0043590">
    <property type="term" value="C:bacterial nucleoid"/>
    <property type="evidence" value="ECO:0007669"/>
    <property type="project" value="TreeGrafter"/>
</dbReference>
<dbReference type="OrthoDB" id="9806954at2"/>
<proteinExistence type="inferred from homology"/>
<evidence type="ECO:0000256" key="8">
    <source>
        <dbReference type="ARBA" id="ARBA00033408"/>
    </source>
</evidence>
<dbReference type="GO" id="GO:0006281">
    <property type="term" value="P:DNA repair"/>
    <property type="evidence" value="ECO:0007669"/>
    <property type="project" value="UniProtKB-KW"/>
</dbReference>
<dbReference type="InterPro" id="IPR027417">
    <property type="entry name" value="P-loop_NTPase"/>
</dbReference>
<dbReference type="GO" id="GO:0009432">
    <property type="term" value="P:SOS response"/>
    <property type="evidence" value="ECO:0007669"/>
    <property type="project" value="TreeGrafter"/>
</dbReference>
<evidence type="ECO:0000313" key="12">
    <source>
        <dbReference type="Proteomes" id="UP000214646"/>
    </source>
</evidence>
<evidence type="ECO:0000256" key="2">
    <source>
        <dbReference type="ARBA" id="ARBA00009441"/>
    </source>
</evidence>
<dbReference type="GO" id="GO:0006310">
    <property type="term" value="P:DNA recombination"/>
    <property type="evidence" value="ECO:0007669"/>
    <property type="project" value="InterPro"/>
</dbReference>
<evidence type="ECO:0000256" key="3">
    <source>
        <dbReference type="ARBA" id="ARBA00021315"/>
    </source>
</evidence>
<keyword evidence="4" id="KW-0547">Nucleotide-binding</keyword>
<dbReference type="PANTHER" id="PTHR11059">
    <property type="entry name" value="DNA REPAIR PROTEIN RECN"/>
    <property type="match status" value="1"/>
</dbReference>
<dbReference type="InterPro" id="IPR004604">
    <property type="entry name" value="DNA_recomb/repair_RecN"/>
</dbReference>
<evidence type="ECO:0000256" key="1">
    <source>
        <dbReference type="ARBA" id="ARBA00003618"/>
    </source>
</evidence>
<dbReference type="NCBIfam" id="TIGR00634">
    <property type="entry name" value="recN"/>
    <property type="match status" value="1"/>
</dbReference>
<comment type="function">
    <text evidence="1 9">May be involved in recombinational repair of damaged DNA.</text>
</comment>
<keyword evidence="6" id="KW-0067">ATP-binding</keyword>
<accession>A0A225D4F5</accession>